<organism evidence="1 2">
    <name type="scientific">Pistacia atlantica</name>
    <dbReference type="NCBI Taxonomy" id="434234"/>
    <lineage>
        <taxon>Eukaryota</taxon>
        <taxon>Viridiplantae</taxon>
        <taxon>Streptophyta</taxon>
        <taxon>Embryophyta</taxon>
        <taxon>Tracheophyta</taxon>
        <taxon>Spermatophyta</taxon>
        <taxon>Magnoliopsida</taxon>
        <taxon>eudicotyledons</taxon>
        <taxon>Gunneridae</taxon>
        <taxon>Pentapetalae</taxon>
        <taxon>rosids</taxon>
        <taxon>malvids</taxon>
        <taxon>Sapindales</taxon>
        <taxon>Anacardiaceae</taxon>
        <taxon>Pistacia</taxon>
    </lineage>
</organism>
<protein>
    <submittedName>
        <fullName evidence="1">Uncharacterized protein</fullName>
    </submittedName>
</protein>
<proteinExistence type="predicted"/>
<sequence length="201" mass="22139">MEGLDMPCSEALLDLLQLCGFCFRMHFGAPSTEFVNDVDSRTKTVKVKKPKPSIGASNRIRSKLFRTKQRKRSCSSGKVKGPIIPETKREKKNPYIFMDGTNIDFSEVPSPICSCTGIARVCYRCGAGGWQSSCCTLRISEYPLPTSSTRPGARVAGRKMSNGAYMKLLMTLAAAGHDLSAPVDLKDHWARHGTNNFVTIK</sequence>
<dbReference type="EMBL" id="CM047897">
    <property type="protein sequence ID" value="KAJ0112109.1"/>
    <property type="molecule type" value="Genomic_DNA"/>
</dbReference>
<keyword evidence="2" id="KW-1185">Reference proteome</keyword>
<reference evidence="2" key="1">
    <citation type="journal article" date="2023" name="G3 (Bethesda)">
        <title>Genome assembly and association tests identify interacting loci associated with vigor, precocity, and sex in interspecific pistachio rootstocks.</title>
        <authorList>
            <person name="Palmer W."/>
            <person name="Jacygrad E."/>
            <person name="Sagayaradj S."/>
            <person name="Cavanaugh K."/>
            <person name="Han R."/>
            <person name="Bertier L."/>
            <person name="Beede B."/>
            <person name="Kafkas S."/>
            <person name="Golino D."/>
            <person name="Preece J."/>
            <person name="Michelmore R."/>
        </authorList>
    </citation>
    <scope>NUCLEOTIDE SEQUENCE [LARGE SCALE GENOMIC DNA]</scope>
</reference>
<dbReference type="Proteomes" id="UP001164250">
    <property type="component" value="Chromosome 1"/>
</dbReference>
<evidence type="ECO:0000313" key="2">
    <source>
        <dbReference type="Proteomes" id="UP001164250"/>
    </source>
</evidence>
<name>A0ACC1C9C6_9ROSI</name>
<gene>
    <name evidence="1" type="ORF">Patl1_03618</name>
</gene>
<comment type="caution">
    <text evidence="1">The sequence shown here is derived from an EMBL/GenBank/DDBJ whole genome shotgun (WGS) entry which is preliminary data.</text>
</comment>
<evidence type="ECO:0000313" key="1">
    <source>
        <dbReference type="EMBL" id="KAJ0112109.1"/>
    </source>
</evidence>
<accession>A0ACC1C9C6</accession>